<keyword evidence="1" id="KW-1133">Transmembrane helix</keyword>
<evidence type="ECO:0000313" key="3">
    <source>
        <dbReference type="Proteomes" id="UP000678237"/>
    </source>
</evidence>
<organism evidence="2 3">
    <name type="scientific">Candidatus Iainarchaeum sp</name>
    <dbReference type="NCBI Taxonomy" id="3101447"/>
    <lineage>
        <taxon>Archaea</taxon>
        <taxon>Candidatus Iainarchaeota</taxon>
        <taxon>Candidatus Iainarchaeia</taxon>
        <taxon>Candidatus Iainarchaeales</taxon>
        <taxon>Candidatus Iainarchaeaceae</taxon>
        <taxon>Candidatus Iainarchaeum</taxon>
    </lineage>
</organism>
<keyword evidence="1" id="KW-0472">Membrane</keyword>
<accession>A0A8T4L8S2</accession>
<keyword evidence="1" id="KW-0812">Transmembrane</keyword>
<dbReference type="AlphaFoldDB" id="A0A8T4L8S2"/>
<protein>
    <submittedName>
        <fullName evidence="2">Uncharacterized protein</fullName>
    </submittedName>
</protein>
<name>A0A8T4L8S2_9ARCH</name>
<dbReference type="EMBL" id="JAGVWE010000004">
    <property type="protein sequence ID" value="MBS3063087.1"/>
    <property type="molecule type" value="Genomic_DNA"/>
</dbReference>
<dbReference type="Proteomes" id="UP000678237">
    <property type="component" value="Unassembled WGS sequence"/>
</dbReference>
<comment type="caution">
    <text evidence="2">The sequence shown here is derived from an EMBL/GenBank/DDBJ whole genome shotgun (WGS) entry which is preliminary data.</text>
</comment>
<reference evidence="2" key="2">
    <citation type="submission" date="2021-05" db="EMBL/GenBank/DDBJ databases">
        <title>Protein family content uncovers lineage relationships and bacterial pathway maintenance mechanisms in DPANN archaea.</title>
        <authorList>
            <person name="Castelle C.J."/>
            <person name="Meheust R."/>
            <person name="Jaffe A.L."/>
            <person name="Seitz K."/>
            <person name="Gong X."/>
            <person name="Baker B.J."/>
            <person name="Banfield J.F."/>
        </authorList>
    </citation>
    <scope>NUCLEOTIDE SEQUENCE</scope>
    <source>
        <strain evidence="2">RIFCSPLOWO2_01_FULL_58_19</strain>
    </source>
</reference>
<sequence length="96" mass="11223">MSGRIERFLDLNHMASEAVKAFLGERVSRAKKDQRYLALFVVELFLALLLVGAIYFYLDPTVNLVPFPYNYAAFAFLFLAAMWIYRYTKGFRKLKL</sequence>
<evidence type="ECO:0000313" key="2">
    <source>
        <dbReference type="EMBL" id="MBS3063087.1"/>
    </source>
</evidence>
<gene>
    <name evidence="2" type="ORF">J4203_04390</name>
</gene>
<feature type="transmembrane region" description="Helical" evidence="1">
    <location>
        <begin position="36"/>
        <end position="57"/>
    </location>
</feature>
<evidence type="ECO:0000256" key="1">
    <source>
        <dbReference type="SAM" id="Phobius"/>
    </source>
</evidence>
<reference evidence="2" key="1">
    <citation type="submission" date="2021-03" db="EMBL/GenBank/DDBJ databases">
        <authorList>
            <person name="Jaffe A."/>
        </authorList>
    </citation>
    <scope>NUCLEOTIDE SEQUENCE</scope>
    <source>
        <strain evidence="2">RIFCSPLOWO2_01_FULL_58_19</strain>
    </source>
</reference>
<feature type="transmembrane region" description="Helical" evidence="1">
    <location>
        <begin position="69"/>
        <end position="88"/>
    </location>
</feature>
<proteinExistence type="predicted"/>